<keyword evidence="1" id="KW-0812">Transmembrane</keyword>
<dbReference type="AlphaFoldDB" id="A0A1X6MLJ6"/>
<feature type="transmembrane region" description="Helical" evidence="1">
    <location>
        <begin position="39"/>
        <end position="59"/>
    </location>
</feature>
<protein>
    <submittedName>
        <fullName evidence="2">Uncharacterized protein</fullName>
    </submittedName>
</protein>
<feature type="transmembrane region" description="Helical" evidence="1">
    <location>
        <begin position="71"/>
        <end position="93"/>
    </location>
</feature>
<evidence type="ECO:0000256" key="1">
    <source>
        <dbReference type="SAM" id="Phobius"/>
    </source>
</evidence>
<feature type="transmembrane region" description="Helical" evidence="1">
    <location>
        <begin position="153"/>
        <end position="175"/>
    </location>
</feature>
<feature type="transmembrane region" description="Helical" evidence="1">
    <location>
        <begin position="113"/>
        <end position="132"/>
    </location>
</feature>
<dbReference type="OrthoDB" id="3046149at2759"/>
<dbReference type="GeneID" id="36332137"/>
<organism evidence="2 3">
    <name type="scientific">Postia placenta MAD-698-R-SB12</name>
    <dbReference type="NCBI Taxonomy" id="670580"/>
    <lineage>
        <taxon>Eukaryota</taxon>
        <taxon>Fungi</taxon>
        <taxon>Dikarya</taxon>
        <taxon>Basidiomycota</taxon>
        <taxon>Agaricomycotina</taxon>
        <taxon>Agaricomycetes</taxon>
        <taxon>Polyporales</taxon>
        <taxon>Adustoporiaceae</taxon>
        <taxon>Rhodonia</taxon>
    </lineage>
</organism>
<keyword evidence="3" id="KW-1185">Reference proteome</keyword>
<accession>A0A1X6MLJ6</accession>
<keyword evidence="1" id="KW-0472">Membrane</keyword>
<dbReference type="Proteomes" id="UP000194127">
    <property type="component" value="Unassembled WGS sequence"/>
</dbReference>
<keyword evidence="1" id="KW-1133">Transmembrane helix</keyword>
<evidence type="ECO:0000313" key="3">
    <source>
        <dbReference type="Proteomes" id="UP000194127"/>
    </source>
</evidence>
<proteinExistence type="predicted"/>
<gene>
    <name evidence="2" type="ORF">POSPLADRAFT_1157458</name>
</gene>
<dbReference type="RefSeq" id="XP_024333870.1">
    <property type="nucleotide sequence ID" value="XM_024487188.1"/>
</dbReference>
<reference evidence="2 3" key="1">
    <citation type="submission" date="2017-04" db="EMBL/GenBank/DDBJ databases">
        <title>Genome Sequence of the Model Brown-Rot Fungus Postia placenta SB12.</title>
        <authorList>
            <consortium name="DOE Joint Genome Institute"/>
            <person name="Gaskell J."/>
            <person name="Kersten P."/>
            <person name="Larrondo L.F."/>
            <person name="Canessa P."/>
            <person name="Martinez D."/>
            <person name="Hibbett D."/>
            <person name="Schmoll M."/>
            <person name="Kubicek C.P."/>
            <person name="Martinez A.T."/>
            <person name="Yadav J."/>
            <person name="Master E."/>
            <person name="Magnuson J.K."/>
            <person name="James T."/>
            <person name="Yaver D."/>
            <person name="Berka R."/>
            <person name="Labutti K."/>
            <person name="Lipzen A."/>
            <person name="Aerts A."/>
            <person name="Barry K."/>
            <person name="Henrissat B."/>
            <person name="Blanchette R."/>
            <person name="Grigoriev I."/>
            <person name="Cullen D."/>
        </authorList>
    </citation>
    <scope>NUCLEOTIDE SEQUENCE [LARGE SCALE GENOMIC DNA]</scope>
    <source>
        <strain evidence="2 3">MAD-698-R-SB12</strain>
    </source>
</reference>
<sequence>MARGGVSEPRGAPFYGVTCGQFLYYCRRYSRDKWHIKALVEYSLSLLCLSHLALWVLNATYSYEDIHIMTFVWSVLANTWYRPVIVVATIFGFSDLSGNEVLLAVMSCGVPFMFPFAFISLIYLFWVSIWVCTERLLNRLTFIIVNRALMTTILQLGQFITYCAFFPDVFVWIIFHSAAAKGMYAVSCLQLV</sequence>
<evidence type="ECO:0000313" key="2">
    <source>
        <dbReference type="EMBL" id="OSX57076.1"/>
    </source>
</evidence>
<name>A0A1X6MLJ6_9APHY</name>
<dbReference type="EMBL" id="KZ110609">
    <property type="protein sequence ID" value="OSX57076.1"/>
    <property type="molecule type" value="Genomic_DNA"/>
</dbReference>